<feature type="region of interest" description="Disordered" evidence="1">
    <location>
        <begin position="1"/>
        <end position="27"/>
    </location>
</feature>
<evidence type="ECO:0000256" key="1">
    <source>
        <dbReference type="SAM" id="MobiDB-lite"/>
    </source>
</evidence>
<evidence type="ECO:0000256" key="2">
    <source>
        <dbReference type="SAM" id="Phobius"/>
    </source>
</evidence>
<protein>
    <recommendedName>
        <fullName evidence="5">Di-and tripeptidase</fullName>
    </recommendedName>
</protein>
<feature type="compositionally biased region" description="Basic residues" evidence="1">
    <location>
        <begin position="1"/>
        <end position="10"/>
    </location>
</feature>
<dbReference type="RefSeq" id="WP_241524258.1">
    <property type="nucleotide sequence ID" value="NZ_LQPN01000048.1"/>
</dbReference>
<comment type="caution">
    <text evidence="3">The sequence shown here is derived from an EMBL/GenBank/DDBJ whole genome shotgun (WGS) entry which is preliminary data.</text>
</comment>
<keyword evidence="2" id="KW-0472">Membrane</keyword>
<feature type="transmembrane region" description="Helical" evidence="2">
    <location>
        <begin position="73"/>
        <end position="94"/>
    </location>
</feature>
<organism evidence="3 4">
    <name type="scientific">Mycobacterium paraense</name>
    <dbReference type="NCBI Taxonomy" id="767916"/>
    <lineage>
        <taxon>Bacteria</taxon>
        <taxon>Bacillati</taxon>
        <taxon>Actinomycetota</taxon>
        <taxon>Actinomycetes</taxon>
        <taxon>Mycobacteriales</taxon>
        <taxon>Mycobacteriaceae</taxon>
        <taxon>Mycobacterium</taxon>
        <taxon>Mycobacterium simiae complex</taxon>
    </lineage>
</organism>
<dbReference type="Proteomes" id="UP000193285">
    <property type="component" value="Unassembled WGS sequence"/>
</dbReference>
<evidence type="ECO:0000313" key="3">
    <source>
        <dbReference type="EMBL" id="ORW46505.1"/>
    </source>
</evidence>
<feature type="transmembrane region" description="Helical" evidence="2">
    <location>
        <begin position="106"/>
        <end position="126"/>
    </location>
</feature>
<evidence type="ECO:0008006" key="5">
    <source>
        <dbReference type="Google" id="ProtNLM"/>
    </source>
</evidence>
<sequence>MRARRNRASHMSKLDQTPDDGGRPKASARALAQVIERSTRIHGPAAEAYVTRLRRAHPGASPAEIDAKLEKRYLAALTASGAAVGSAATFPGVGTLTAVSAGAGETVFFVEATALFVLAKAAVYNIPADHRERRRALVLAVLVGDDSRRAIGELIGPGRTQGGWLAEGMASVPLPTLGRLNTRMLKYFVKRYTVRKGALMFGKALPVGIGAVIGGAGNRMVGKKIVSNARHAFGSPPTRWPSTLRLLPPVHEAG</sequence>
<gene>
    <name evidence="3" type="ORF">AWB90_14660</name>
</gene>
<accession>A0A1X2A9P6</accession>
<dbReference type="EMBL" id="LQPN01000048">
    <property type="protein sequence ID" value="ORW46505.1"/>
    <property type="molecule type" value="Genomic_DNA"/>
</dbReference>
<evidence type="ECO:0000313" key="4">
    <source>
        <dbReference type="Proteomes" id="UP000193285"/>
    </source>
</evidence>
<dbReference type="STRING" id="767916.AWB91_23415"/>
<keyword evidence="2" id="KW-0812">Transmembrane</keyword>
<dbReference type="AlphaFoldDB" id="A0A1X2A9P6"/>
<reference evidence="3 4" key="1">
    <citation type="journal article" date="2015" name="Emerg. Microbes Infect.">
        <title>Characterization of 17 strains belonging to the Mycobacterium simiae complex and description of Mycobacterium paraense sp. nov.</title>
        <authorList>
            <person name="Fusco da Costa A.R."/>
            <person name="Fedrizzi T."/>
            <person name="Lopes M.L."/>
            <person name="Pecorari M."/>
            <person name="Oliveira da Costa W.L."/>
            <person name="Giacobazzi E."/>
            <person name="da Costa Bahia J.R."/>
            <person name="De Sanctis V."/>
            <person name="Batista Lima K.V."/>
            <person name="Bertorelli R."/>
            <person name="Grottola A."/>
            <person name="Fabio A."/>
            <person name="Mariottini A."/>
            <person name="Ferretti P."/>
            <person name="Di Leva F."/>
            <person name="Fregni Serpini G."/>
            <person name="Tagliazucchi S."/>
            <person name="Rumpianesi F."/>
            <person name="Jousson O."/>
            <person name="Segata N."/>
            <person name="Tortoli E."/>
        </authorList>
    </citation>
    <scope>NUCLEOTIDE SEQUENCE [LARGE SCALE GENOMIC DNA]</scope>
    <source>
        <strain evidence="3 4">IEC33</strain>
    </source>
</reference>
<proteinExistence type="predicted"/>
<name>A0A1X2A9P6_9MYCO</name>
<keyword evidence="2" id="KW-1133">Transmembrane helix</keyword>